<dbReference type="Gene3D" id="6.10.250.3150">
    <property type="match status" value="1"/>
</dbReference>
<keyword evidence="2" id="KW-0175">Coiled coil</keyword>
<dbReference type="InterPro" id="IPR016047">
    <property type="entry name" value="M23ase_b-sheet_dom"/>
</dbReference>
<dbReference type="KEGG" id="dalk:DSCA_42000"/>
<protein>
    <recommendedName>
        <fullName evidence="3">SH3b domain-containing protein</fullName>
    </recommendedName>
</protein>
<dbReference type="InterPro" id="IPR011055">
    <property type="entry name" value="Dup_hybrid_motif"/>
</dbReference>
<dbReference type="GO" id="GO:0004222">
    <property type="term" value="F:metalloendopeptidase activity"/>
    <property type="evidence" value="ECO:0007669"/>
    <property type="project" value="TreeGrafter"/>
</dbReference>
<dbReference type="Pfam" id="PF01551">
    <property type="entry name" value="Peptidase_M23"/>
    <property type="match status" value="1"/>
</dbReference>
<evidence type="ECO:0000259" key="3">
    <source>
        <dbReference type="SMART" id="SM00287"/>
    </source>
</evidence>
<dbReference type="SMART" id="SM00287">
    <property type="entry name" value="SH3b"/>
    <property type="match status" value="1"/>
</dbReference>
<keyword evidence="1" id="KW-0732">Signal</keyword>
<dbReference type="InterPro" id="IPR003646">
    <property type="entry name" value="SH3-like_bac-type"/>
</dbReference>
<reference evidence="4 5" key="1">
    <citation type="submission" date="2019-11" db="EMBL/GenBank/DDBJ databases">
        <title>Comparative genomics of hydrocarbon-degrading Desulfosarcina strains.</title>
        <authorList>
            <person name="Watanabe M."/>
            <person name="Kojima H."/>
            <person name="Fukui M."/>
        </authorList>
    </citation>
    <scope>NUCLEOTIDE SEQUENCE [LARGE SCALE GENOMIC DNA]</scope>
    <source>
        <strain evidence="4 5">PL12</strain>
    </source>
</reference>
<feature type="coiled-coil region" evidence="2">
    <location>
        <begin position="153"/>
        <end position="201"/>
    </location>
</feature>
<dbReference type="AlphaFoldDB" id="A0A5K7YPL0"/>
<dbReference type="SUPFAM" id="SSF51261">
    <property type="entry name" value="Duplicated hybrid motif"/>
    <property type="match status" value="1"/>
</dbReference>
<dbReference type="Gene3D" id="2.70.70.10">
    <property type="entry name" value="Glucose Permease (Domain IIA)"/>
    <property type="match status" value="1"/>
</dbReference>
<evidence type="ECO:0000313" key="4">
    <source>
        <dbReference type="EMBL" id="BBO70270.1"/>
    </source>
</evidence>
<keyword evidence="5" id="KW-1185">Reference proteome</keyword>
<dbReference type="CDD" id="cd12797">
    <property type="entry name" value="M23_peptidase"/>
    <property type="match status" value="1"/>
</dbReference>
<dbReference type="EMBL" id="AP021874">
    <property type="protein sequence ID" value="BBO70270.1"/>
    <property type="molecule type" value="Genomic_DNA"/>
</dbReference>
<proteinExistence type="predicted"/>
<dbReference type="PANTHER" id="PTHR21666">
    <property type="entry name" value="PEPTIDASE-RELATED"/>
    <property type="match status" value="1"/>
</dbReference>
<gene>
    <name evidence="4" type="ORF">DSCA_42000</name>
</gene>
<dbReference type="Pfam" id="PF08239">
    <property type="entry name" value="SH3_3"/>
    <property type="match status" value="1"/>
</dbReference>
<dbReference type="Gene3D" id="2.30.30.40">
    <property type="entry name" value="SH3 Domains"/>
    <property type="match status" value="1"/>
</dbReference>
<evidence type="ECO:0000313" key="5">
    <source>
        <dbReference type="Proteomes" id="UP000427906"/>
    </source>
</evidence>
<name>A0A5K7YPL0_9BACT</name>
<accession>A0A5K7YPL0</accession>
<sequence length="480" mass="53032">MDRSDRNNLLFASDALPSLKGVLLAALIVCLLAHPLFGAGDPRPGTILVQELNMRSGPGRHNPPIATLRKGAQVLVLSYEGEWVRILYKDQTGFVMNRERYLRIDEPAAAAADALTPPELPDRPSGDFSRKLAASRKKVAAFSKKEASVISALDDTDRALDSARKNVARLTTELKAVASRISDLEARYSEAEHRAEANEQYVADRLAALYKLGWLGKFHVLASADSMFDFFLRKRTLEQILAHDDAVMAQLIRDKTEMKALLTRLVERKNEKQASTTRLNQRIEAMKTEQVRREALLAEIRGKKSLQLAAIASLNASARELDRTVEAFSAKAPSASSSPVMPAEKPFAALKGLLMMPVKGKIVSFFGHYKDSKFKVTNFQSGINIKADRGEPIRAVYSGKTLFSSWFKGFGNMMIIDHGDHYYTVYAHLEEQFKSKGDPVEAGEVIATVGDTGSLTGAGLHFEVRHHGKPMNPLGWIKKG</sequence>
<dbReference type="PANTHER" id="PTHR21666:SF289">
    <property type="entry name" value="L-ALA--D-GLU ENDOPEPTIDASE"/>
    <property type="match status" value="1"/>
</dbReference>
<feature type="domain" description="SH3b" evidence="3">
    <location>
        <begin position="42"/>
        <end position="99"/>
    </location>
</feature>
<organism evidence="4 5">
    <name type="scientific">Desulfosarcina alkanivorans</name>
    <dbReference type="NCBI Taxonomy" id="571177"/>
    <lineage>
        <taxon>Bacteria</taxon>
        <taxon>Pseudomonadati</taxon>
        <taxon>Thermodesulfobacteriota</taxon>
        <taxon>Desulfobacteria</taxon>
        <taxon>Desulfobacterales</taxon>
        <taxon>Desulfosarcinaceae</taxon>
        <taxon>Desulfosarcina</taxon>
    </lineage>
</organism>
<dbReference type="Proteomes" id="UP000427906">
    <property type="component" value="Chromosome"/>
</dbReference>
<evidence type="ECO:0000256" key="2">
    <source>
        <dbReference type="SAM" id="Coils"/>
    </source>
</evidence>
<evidence type="ECO:0000256" key="1">
    <source>
        <dbReference type="ARBA" id="ARBA00022729"/>
    </source>
</evidence>
<dbReference type="InterPro" id="IPR050570">
    <property type="entry name" value="Cell_wall_metabolism_enzyme"/>
</dbReference>